<evidence type="ECO:0000256" key="9">
    <source>
        <dbReference type="ARBA" id="ARBA00022753"/>
    </source>
</evidence>
<organism evidence="17 18">
    <name type="scientific">Rhodotorula paludigena</name>
    <dbReference type="NCBI Taxonomy" id="86838"/>
    <lineage>
        <taxon>Eukaryota</taxon>
        <taxon>Fungi</taxon>
        <taxon>Dikarya</taxon>
        <taxon>Basidiomycota</taxon>
        <taxon>Pucciniomycotina</taxon>
        <taxon>Microbotryomycetes</taxon>
        <taxon>Sporidiobolales</taxon>
        <taxon>Sporidiobolaceae</taxon>
        <taxon>Rhodotorula</taxon>
    </lineage>
</organism>
<evidence type="ECO:0000256" key="11">
    <source>
        <dbReference type="ARBA" id="ARBA00023136"/>
    </source>
</evidence>
<evidence type="ECO:0000256" key="10">
    <source>
        <dbReference type="ARBA" id="ARBA00022786"/>
    </source>
</evidence>
<dbReference type="InterPro" id="IPR013083">
    <property type="entry name" value="Znf_RING/FYVE/PHD"/>
</dbReference>
<comment type="pathway">
    <text evidence="5">Protein modification; protein ubiquitination.</text>
</comment>
<dbReference type="GO" id="GO:0043161">
    <property type="term" value="P:proteasome-mediated ubiquitin-dependent protein catabolic process"/>
    <property type="evidence" value="ECO:0007669"/>
    <property type="project" value="TreeGrafter"/>
</dbReference>
<dbReference type="PANTHER" id="PTHR46661:SF4">
    <property type="entry name" value="RING-TYPE DOMAIN-CONTAINING PROTEIN"/>
    <property type="match status" value="1"/>
</dbReference>
<dbReference type="GO" id="GO:0061630">
    <property type="term" value="F:ubiquitin protein ligase activity"/>
    <property type="evidence" value="ECO:0007669"/>
    <property type="project" value="UniProtKB-EC"/>
</dbReference>
<evidence type="ECO:0000256" key="6">
    <source>
        <dbReference type="ARBA" id="ARBA00012483"/>
    </source>
</evidence>
<evidence type="ECO:0000256" key="5">
    <source>
        <dbReference type="ARBA" id="ARBA00004906"/>
    </source>
</evidence>
<feature type="compositionally biased region" description="Low complexity" evidence="15">
    <location>
        <begin position="233"/>
        <end position="242"/>
    </location>
</feature>
<comment type="caution">
    <text evidence="17">The sequence shown here is derived from an EMBL/GenBank/DDBJ whole genome shotgun (WGS) entry which is preliminary data.</text>
</comment>
<dbReference type="EMBL" id="BQKY01000012">
    <property type="protein sequence ID" value="GJN92830.1"/>
    <property type="molecule type" value="Genomic_DNA"/>
</dbReference>
<evidence type="ECO:0000256" key="7">
    <source>
        <dbReference type="ARBA" id="ARBA00022679"/>
    </source>
</evidence>
<evidence type="ECO:0000256" key="2">
    <source>
        <dbReference type="ARBA" id="ARBA00004170"/>
    </source>
</evidence>
<dbReference type="PROSITE" id="PS50089">
    <property type="entry name" value="ZF_RING_2"/>
    <property type="match status" value="1"/>
</dbReference>
<keyword evidence="14" id="KW-0863">Zinc-finger</keyword>
<proteinExistence type="predicted"/>
<evidence type="ECO:0000256" key="4">
    <source>
        <dbReference type="ARBA" id="ARBA00004371"/>
    </source>
</evidence>
<gene>
    <name evidence="17" type="ORF">Rhopal_005868-T1</name>
</gene>
<comment type="catalytic activity">
    <reaction evidence="1">
        <text>S-ubiquitinyl-[E2 ubiquitin-conjugating enzyme]-L-cysteine + [acceptor protein]-L-lysine = [E2 ubiquitin-conjugating enzyme]-L-cysteine + N(6)-ubiquitinyl-[acceptor protein]-L-lysine.</text>
        <dbReference type="EC" id="2.3.2.27"/>
    </reaction>
</comment>
<keyword evidence="14" id="KW-0479">Metal-binding</keyword>
<keyword evidence="14" id="KW-0862">Zinc</keyword>
<evidence type="ECO:0000256" key="14">
    <source>
        <dbReference type="PROSITE-ProRule" id="PRU00175"/>
    </source>
</evidence>
<evidence type="ECO:0000256" key="13">
    <source>
        <dbReference type="ARBA" id="ARBA00023288"/>
    </source>
</evidence>
<comment type="subcellular location">
    <subcellularLocation>
        <location evidence="3">Endosome</location>
    </subcellularLocation>
    <subcellularLocation>
        <location evidence="4">Lysosome</location>
    </subcellularLocation>
    <subcellularLocation>
        <location evidence="2">Membrane</location>
        <topology evidence="2">Peripheral membrane protein</topology>
    </subcellularLocation>
</comment>
<evidence type="ECO:0000313" key="17">
    <source>
        <dbReference type="EMBL" id="GJN92830.1"/>
    </source>
</evidence>
<dbReference type="Gene3D" id="3.30.40.10">
    <property type="entry name" value="Zinc/RING finger domain, C3HC4 (zinc finger)"/>
    <property type="match status" value="1"/>
</dbReference>
<dbReference type="AlphaFoldDB" id="A0AAV5GSE4"/>
<reference evidence="17 18" key="1">
    <citation type="submission" date="2021-12" db="EMBL/GenBank/DDBJ databases">
        <title>High titer production of polyol ester of fatty acids by Rhodotorula paludigena BS15 towards product separation-free biomass refinery.</title>
        <authorList>
            <person name="Mano J."/>
            <person name="Ono H."/>
            <person name="Tanaka T."/>
            <person name="Naito K."/>
            <person name="Sushida H."/>
            <person name="Ike M."/>
            <person name="Tokuyasu K."/>
            <person name="Kitaoka M."/>
        </authorList>
    </citation>
    <scope>NUCLEOTIDE SEQUENCE [LARGE SCALE GENOMIC DNA]</scope>
    <source>
        <strain evidence="17 18">BS15</strain>
    </source>
</reference>
<keyword evidence="10" id="KW-0833">Ubl conjugation pathway</keyword>
<keyword evidence="13" id="KW-0449">Lipoprotein</keyword>
<dbReference type="GO" id="GO:0005768">
    <property type="term" value="C:endosome"/>
    <property type="evidence" value="ECO:0007669"/>
    <property type="project" value="UniProtKB-SubCell"/>
</dbReference>
<keyword evidence="7" id="KW-0808">Transferase</keyword>
<keyword evidence="8" id="KW-0519">Myristate</keyword>
<keyword evidence="18" id="KW-1185">Reference proteome</keyword>
<feature type="compositionally biased region" description="Pro residues" evidence="15">
    <location>
        <begin position="209"/>
        <end position="221"/>
    </location>
</feature>
<feature type="compositionally biased region" description="Low complexity" evidence="15">
    <location>
        <begin position="184"/>
        <end position="194"/>
    </location>
</feature>
<dbReference type="Proteomes" id="UP001342314">
    <property type="component" value="Unassembled WGS sequence"/>
</dbReference>
<feature type="region of interest" description="Disordered" evidence="15">
    <location>
        <begin position="131"/>
        <end position="251"/>
    </location>
</feature>
<evidence type="ECO:0000256" key="3">
    <source>
        <dbReference type="ARBA" id="ARBA00004177"/>
    </source>
</evidence>
<dbReference type="InterPro" id="IPR051878">
    <property type="entry name" value="ZNRF_ubiq-protein_ligase"/>
</dbReference>
<accession>A0AAV5GSE4</accession>
<feature type="compositionally biased region" description="Pro residues" evidence="15">
    <location>
        <begin position="174"/>
        <end position="183"/>
    </location>
</feature>
<keyword evidence="11" id="KW-0472">Membrane</keyword>
<evidence type="ECO:0000256" key="1">
    <source>
        <dbReference type="ARBA" id="ARBA00000900"/>
    </source>
</evidence>
<protein>
    <recommendedName>
        <fullName evidence="6">RING-type E3 ubiquitin transferase</fullName>
        <ecNumber evidence="6">2.3.2.27</ecNumber>
    </recommendedName>
</protein>
<dbReference type="InterPro" id="IPR001841">
    <property type="entry name" value="Znf_RING"/>
</dbReference>
<sequence length="414" mass="44774">MAPVDPGSAIQWQKTPAHTARLLAAVAALPTRADQHAVFSSAVRRSAQFKVDRQTALDAVTAATFDAAGDEARLQKQVVSVQKRLAALGKDYSADIMALKHDPYSAPTLLYNFRQANPWWDTLRGLLSDHPEYPTYDENAPVLPADDDPMQDVQQPRPAKKAKQAHPTQQRQATPPPVPPQPQQQPQQPVAGPAFPNPALAHLYAPQQLPNPAPPAPPTPVHEPRTAVSPRSAARQAALAPAAPAPAPAPAPVVDLERAESEVFLSHCPKCDLPLSTGSAADSEAHLRQCLDAGGATVHECPVCACAMDGWDEATQARHVDACCRGEGGAARGGTRDHVVFVSDDKTLPRDSQSNTALECTFCFDEFSTSERLARLSCYCVFHEHCVVEYWRQPGKFCPTHRELDGTSEVEMRS</sequence>
<evidence type="ECO:0000256" key="12">
    <source>
        <dbReference type="ARBA" id="ARBA00023228"/>
    </source>
</evidence>
<dbReference type="EC" id="2.3.2.27" evidence="6"/>
<dbReference type="GO" id="GO:0016020">
    <property type="term" value="C:membrane"/>
    <property type="evidence" value="ECO:0007669"/>
    <property type="project" value="UniProtKB-SubCell"/>
</dbReference>
<dbReference type="PANTHER" id="PTHR46661">
    <property type="entry name" value="E3 UBIQUITIN-PROTEIN LIGASE ZNRF1-LIKE PROTEIN"/>
    <property type="match status" value="1"/>
</dbReference>
<dbReference type="SUPFAM" id="SSF57850">
    <property type="entry name" value="RING/U-box"/>
    <property type="match status" value="1"/>
</dbReference>
<dbReference type="GO" id="GO:0070936">
    <property type="term" value="P:protein K48-linked ubiquitination"/>
    <property type="evidence" value="ECO:0007669"/>
    <property type="project" value="TreeGrafter"/>
</dbReference>
<keyword evidence="9" id="KW-0967">Endosome</keyword>
<evidence type="ECO:0000256" key="15">
    <source>
        <dbReference type="SAM" id="MobiDB-lite"/>
    </source>
</evidence>
<evidence type="ECO:0000259" key="16">
    <source>
        <dbReference type="PROSITE" id="PS50089"/>
    </source>
</evidence>
<keyword evidence="12" id="KW-0458">Lysosome</keyword>
<feature type="domain" description="RING-type" evidence="16">
    <location>
        <begin position="360"/>
        <end position="402"/>
    </location>
</feature>
<dbReference type="GO" id="GO:0008270">
    <property type="term" value="F:zinc ion binding"/>
    <property type="evidence" value="ECO:0007669"/>
    <property type="project" value="UniProtKB-KW"/>
</dbReference>
<evidence type="ECO:0000313" key="18">
    <source>
        <dbReference type="Proteomes" id="UP001342314"/>
    </source>
</evidence>
<evidence type="ECO:0000256" key="8">
    <source>
        <dbReference type="ARBA" id="ARBA00022707"/>
    </source>
</evidence>
<name>A0AAV5GSE4_9BASI</name>